<keyword evidence="4" id="KW-1185">Reference proteome</keyword>
<dbReference type="Pfam" id="PF11617">
    <property type="entry name" value="Cu-binding_MopE"/>
    <property type="match status" value="3"/>
</dbReference>
<sequence>MMGEWWFRGWAATIATTVLAGAAGCAQGTTPPVGFEQASGGGGGAGGGGGSGGEGGGGEGGGMSPACGIPEVCNGVDDDCDGLVDEDIASLGGPCDTKLFGVCGVGVSGCDGGQVFCVPTNQPTPEVCDGLDNNCDGVIDEDDPGGGAACDSGLFGPCAAGTAVCMSGALTCSPAVLPVGELCDDGVDNNCDGDVDEGCSAAPPVCAHDPCVAGGPLDPLCDPCVNAVCVIDKTCCKASWDVFCVGTAQVHCACP</sequence>
<evidence type="ECO:0000256" key="2">
    <source>
        <dbReference type="SAM" id="SignalP"/>
    </source>
</evidence>
<dbReference type="Proteomes" id="UP000440224">
    <property type="component" value="Unassembled WGS sequence"/>
</dbReference>
<accession>A0A6N7PUA7</accession>
<comment type="caution">
    <text evidence="3">The sequence shown here is derived from an EMBL/GenBank/DDBJ whole genome shotgun (WGS) entry which is preliminary data.</text>
</comment>
<proteinExistence type="predicted"/>
<evidence type="ECO:0000313" key="4">
    <source>
        <dbReference type="Proteomes" id="UP000440224"/>
    </source>
</evidence>
<gene>
    <name evidence="3" type="ORF">GF068_27525</name>
</gene>
<feature type="compositionally biased region" description="Gly residues" evidence="1">
    <location>
        <begin position="39"/>
        <end position="61"/>
    </location>
</feature>
<evidence type="ECO:0000313" key="3">
    <source>
        <dbReference type="EMBL" id="MRG95638.1"/>
    </source>
</evidence>
<dbReference type="InterPro" id="IPR021655">
    <property type="entry name" value="Put_metal-bd"/>
</dbReference>
<feature type="chain" id="PRO_5026764147" evidence="2">
    <location>
        <begin position="23"/>
        <end position="255"/>
    </location>
</feature>
<name>A0A6N7PUA7_9BACT</name>
<protein>
    <submittedName>
        <fullName evidence="3">Uncharacterized protein</fullName>
    </submittedName>
</protein>
<reference evidence="3 4" key="1">
    <citation type="submission" date="2019-10" db="EMBL/GenBank/DDBJ databases">
        <title>A soil myxobacterium in the family Polyangiaceae.</title>
        <authorList>
            <person name="Li Y."/>
            <person name="Wang J."/>
        </authorList>
    </citation>
    <scope>NUCLEOTIDE SEQUENCE [LARGE SCALE GENOMIC DNA]</scope>
    <source>
        <strain evidence="3 4">DSM 14734</strain>
    </source>
</reference>
<keyword evidence="2" id="KW-0732">Signal</keyword>
<feature type="region of interest" description="Disordered" evidence="1">
    <location>
        <begin position="31"/>
        <end position="61"/>
    </location>
</feature>
<dbReference type="EMBL" id="WJIE01000008">
    <property type="protein sequence ID" value="MRG95638.1"/>
    <property type="molecule type" value="Genomic_DNA"/>
</dbReference>
<feature type="signal peptide" evidence="2">
    <location>
        <begin position="1"/>
        <end position="22"/>
    </location>
</feature>
<organism evidence="3 4">
    <name type="scientific">Polyangium spumosum</name>
    <dbReference type="NCBI Taxonomy" id="889282"/>
    <lineage>
        <taxon>Bacteria</taxon>
        <taxon>Pseudomonadati</taxon>
        <taxon>Myxococcota</taxon>
        <taxon>Polyangia</taxon>
        <taxon>Polyangiales</taxon>
        <taxon>Polyangiaceae</taxon>
        <taxon>Polyangium</taxon>
    </lineage>
</organism>
<dbReference type="AlphaFoldDB" id="A0A6N7PUA7"/>
<evidence type="ECO:0000256" key="1">
    <source>
        <dbReference type="SAM" id="MobiDB-lite"/>
    </source>
</evidence>